<dbReference type="Pfam" id="PF01565">
    <property type="entry name" value="FAD_binding_4"/>
    <property type="match status" value="1"/>
</dbReference>
<dbReference type="EMBL" id="BBZA01000278">
    <property type="protein sequence ID" value="GAP64539.1"/>
    <property type="molecule type" value="Genomic_DNA"/>
</dbReference>
<organism evidence="9 11">
    <name type="scientific">Ardenticatena maritima</name>
    <dbReference type="NCBI Taxonomy" id="872965"/>
    <lineage>
        <taxon>Bacteria</taxon>
        <taxon>Bacillati</taxon>
        <taxon>Chloroflexota</taxon>
        <taxon>Ardenticatenia</taxon>
        <taxon>Ardenticatenales</taxon>
        <taxon>Ardenticatenaceae</taxon>
        <taxon>Ardenticatena</taxon>
    </lineage>
</organism>
<dbReference type="FunFam" id="3.30.70.2740:FF:000001">
    <property type="entry name" value="D-lactate dehydrogenase mitochondrial"/>
    <property type="match status" value="1"/>
</dbReference>
<dbReference type="InterPro" id="IPR016171">
    <property type="entry name" value="Vanillyl_alc_oxidase_C-sub2"/>
</dbReference>
<dbReference type="Pfam" id="PF02913">
    <property type="entry name" value="FAD-oxidase_C"/>
    <property type="match status" value="1"/>
</dbReference>
<comment type="caution">
    <text evidence="9">The sequence shown here is derived from an EMBL/GenBank/DDBJ whole genome shotgun (WGS) entry which is preliminary data.</text>
</comment>
<protein>
    <recommendedName>
        <fullName evidence="7">D-lactate dehydrogenase (cytochrome)</fullName>
        <ecNumber evidence="7">1.1.2.4</ecNumber>
    </recommendedName>
</protein>
<dbReference type="PANTHER" id="PTHR11748">
    <property type="entry name" value="D-LACTATE DEHYDROGENASE"/>
    <property type="match status" value="1"/>
</dbReference>
<dbReference type="InterPro" id="IPR006094">
    <property type="entry name" value="Oxid_FAD_bind_N"/>
</dbReference>
<evidence type="ECO:0000313" key="11">
    <source>
        <dbReference type="Proteomes" id="UP000037784"/>
    </source>
</evidence>
<evidence type="ECO:0000256" key="6">
    <source>
        <dbReference type="ARBA" id="ARBA00023002"/>
    </source>
</evidence>
<evidence type="ECO:0000256" key="1">
    <source>
        <dbReference type="ARBA" id="ARBA00001974"/>
    </source>
</evidence>
<dbReference type="GO" id="GO:0071949">
    <property type="term" value="F:FAD binding"/>
    <property type="evidence" value="ECO:0007669"/>
    <property type="project" value="InterPro"/>
</dbReference>
<dbReference type="PROSITE" id="PS51387">
    <property type="entry name" value="FAD_PCMH"/>
    <property type="match status" value="1"/>
</dbReference>
<dbReference type="InterPro" id="IPR016166">
    <property type="entry name" value="FAD-bd_PCMH"/>
</dbReference>
<dbReference type="InParanoid" id="A0A0M8KBS7"/>
<keyword evidence="4" id="KW-0274">FAD</keyword>
<evidence type="ECO:0000256" key="2">
    <source>
        <dbReference type="ARBA" id="ARBA00008000"/>
    </source>
</evidence>
<keyword evidence="11" id="KW-1185">Reference proteome</keyword>
<dbReference type="GO" id="GO:1903457">
    <property type="term" value="P:lactate catabolic process"/>
    <property type="evidence" value="ECO:0007669"/>
    <property type="project" value="TreeGrafter"/>
</dbReference>
<dbReference type="SUPFAM" id="SSF55103">
    <property type="entry name" value="FAD-linked oxidases, C-terminal domain"/>
    <property type="match status" value="1"/>
</dbReference>
<dbReference type="STRING" id="872965.SE16_04025"/>
<dbReference type="InterPro" id="IPR036318">
    <property type="entry name" value="FAD-bd_PCMH-like_sf"/>
</dbReference>
<feature type="domain" description="FAD-binding PCMH-type" evidence="8">
    <location>
        <begin position="36"/>
        <end position="213"/>
    </location>
</feature>
<dbReference type="PATRIC" id="fig|872965.6.peg.776"/>
<dbReference type="Proteomes" id="UP000050502">
    <property type="component" value="Unassembled WGS sequence"/>
</dbReference>
<keyword evidence="5" id="KW-0809">Transit peptide</keyword>
<dbReference type="AlphaFoldDB" id="A0A0M8KBS7"/>
<dbReference type="InterPro" id="IPR016164">
    <property type="entry name" value="FAD-linked_Oxase-like_C"/>
</dbReference>
<dbReference type="RefSeq" id="WP_054494208.1">
    <property type="nucleotide sequence ID" value="NZ_BBZA01000278.1"/>
</dbReference>
<evidence type="ECO:0000259" key="8">
    <source>
        <dbReference type="PROSITE" id="PS51387"/>
    </source>
</evidence>
<comment type="cofactor">
    <cofactor evidence="1">
        <name>FAD</name>
        <dbReference type="ChEBI" id="CHEBI:57692"/>
    </cofactor>
</comment>
<evidence type="ECO:0000256" key="5">
    <source>
        <dbReference type="ARBA" id="ARBA00022946"/>
    </source>
</evidence>
<dbReference type="PANTHER" id="PTHR11748:SF111">
    <property type="entry name" value="D-LACTATE DEHYDROGENASE, MITOCHONDRIAL-RELATED"/>
    <property type="match status" value="1"/>
</dbReference>
<reference evidence="11" key="3">
    <citation type="submission" date="2015-08" db="EMBL/GenBank/DDBJ databases">
        <title>Draft Genome Sequence of a Heterotrophic Facultative Anaerobic Bacterium Ardenticatena maritima Strain 110S.</title>
        <authorList>
            <person name="Kawaichi S."/>
            <person name="Yoshida T."/>
            <person name="Sako Y."/>
            <person name="Nakamura R."/>
        </authorList>
    </citation>
    <scope>NUCLEOTIDE SEQUENCE [LARGE SCALE GENOMIC DNA]</scope>
    <source>
        <strain evidence="11">110S</strain>
    </source>
</reference>
<keyword evidence="3" id="KW-0285">Flavoprotein</keyword>
<dbReference type="InterPro" id="IPR016169">
    <property type="entry name" value="FAD-bd_PCMH_sub2"/>
</dbReference>
<evidence type="ECO:0000313" key="10">
    <source>
        <dbReference type="EMBL" id="KPL89593.1"/>
    </source>
</evidence>
<comment type="similarity">
    <text evidence="2">Belongs to the FAD-binding oxidoreductase/transferase type 4 family.</text>
</comment>
<dbReference type="GO" id="GO:0004458">
    <property type="term" value="F:D-lactate dehydrogenase (cytochrome) activity"/>
    <property type="evidence" value="ECO:0007669"/>
    <property type="project" value="UniProtKB-EC"/>
</dbReference>
<dbReference type="FunCoup" id="A0A0M8KBS7">
    <property type="interactions" value="375"/>
</dbReference>
<dbReference type="GO" id="GO:0008720">
    <property type="term" value="F:D-lactate dehydrogenase (NAD+) activity"/>
    <property type="evidence" value="ECO:0007669"/>
    <property type="project" value="TreeGrafter"/>
</dbReference>
<name>A0A0M8KBS7_9CHLR</name>
<accession>A0A0M8KBS7</accession>
<evidence type="ECO:0000256" key="4">
    <source>
        <dbReference type="ARBA" id="ARBA00022827"/>
    </source>
</evidence>
<dbReference type="EMBL" id="LGKN01000003">
    <property type="protein sequence ID" value="KPL89593.1"/>
    <property type="molecule type" value="Genomic_DNA"/>
</dbReference>
<evidence type="ECO:0000313" key="12">
    <source>
        <dbReference type="Proteomes" id="UP000050502"/>
    </source>
</evidence>
<evidence type="ECO:0000256" key="3">
    <source>
        <dbReference type="ARBA" id="ARBA00022630"/>
    </source>
</evidence>
<gene>
    <name evidence="9" type="ORF">ARMA_2962</name>
    <name evidence="10" type="ORF">SE16_04025</name>
</gene>
<reference evidence="10 12" key="2">
    <citation type="submission" date="2015-07" db="EMBL/GenBank/DDBJ databases">
        <title>Whole genome sequence of Ardenticatena maritima DSM 23922.</title>
        <authorList>
            <person name="Hemp J."/>
            <person name="Ward L.M."/>
            <person name="Pace L.A."/>
            <person name="Fischer W.W."/>
        </authorList>
    </citation>
    <scope>NUCLEOTIDE SEQUENCE [LARGE SCALE GENOMIC DNA]</scope>
    <source>
        <strain evidence="10 12">110S</strain>
    </source>
</reference>
<evidence type="ECO:0000256" key="7">
    <source>
        <dbReference type="ARBA" id="ARBA00038897"/>
    </source>
</evidence>
<evidence type="ECO:0000313" key="9">
    <source>
        <dbReference type="EMBL" id="GAP64539.1"/>
    </source>
</evidence>
<sequence length="462" mass="49156">MDPAFLAEVRHILDDARVSTGESVRALHARDQSSHAACLPDLVVWPQTTDEVSALVACAARFRVPVVGWGAGSSLEGNPIPLAGGMVIDFTYMNRILALHAADFQVVVQPGLLYKDMNRTLARHGLFFAPDPGANASIGGMIANNAAGTRTVKYGATRDNVLALEVVLADGSVVHTGSRSVKQSAGYDLTHLFIGSEGTLGLITAATLKLAPLPEQFSAAIASFPTTTDAANAVYAIMGSGIVPAALELLDASAMRYFLLNTPLDVPIAPTLLMEFHGATEAAIASELALVRELCADMGATTFVSGVGRDERDRIWQGRHHLFHAMVQTHPSQPYLITDVAVPISHYPELAAFIAELLDTMALDGALFGHAGDGNAHTVVFAPSDDAETLARLQHFNDQVVEKALALEGTCTGEHGVGIGKQKYLLREYDEATLTLMALLKRTLDPHNILNPGKVIPSSFLL</sequence>
<dbReference type="Gene3D" id="3.30.70.2740">
    <property type="match status" value="1"/>
</dbReference>
<dbReference type="OrthoDB" id="9767256at2"/>
<dbReference type="Proteomes" id="UP000037784">
    <property type="component" value="Unassembled WGS sequence"/>
</dbReference>
<keyword evidence="6 9" id="KW-0560">Oxidoreductase</keyword>
<dbReference type="Gene3D" id="1.10.45.10">
    <property type="entry name" value="Vanillyl-alcohol Oxidase, Chain A, domain 4"/>
    <property type="match status" value="1"/>
</dbReference>
<dbReference type="FunFam" id="3.30.465.10:FF:000016">
    <property type="entry name" value="probable D-lactate dehydrogenase, mitochondrial"/>
    <property type="match status" value="1"/>
</dbReference>
<proteinExistence type="inferred from homology"/>
<dbReference type="InterPro" id="IPR004113">
    <property type="entry name" value="FAD-bd_oxidored_4_C"/>
</dbReference>
<reference evidence="9 11" key="1">
    <citation type="journal article" date="2015" name="Genome Announc.">
        <title>Draft Genome Sequence of a Heterotrophic Facultative Anaerobic Thermophilic Bacterium, Ardenticatena maritima Strain 110ST.</title>
        <authorList>
            <person name="Kawaichi S."/>
            <person name="Yoshida T."/>
            <person name="Sako Y."/>
            <person name="Nakamura R."/>
        </authorList>
    </citation>
    <scope>NUCLEOTIDE SEQUENCE [LARGE SCALE GENOMIC DNA]</scope>
    <source>
        <strain evidence="9 11">110S</strain>
    </source>
</reference>
<dbReference type="Gene3D" id="3.30.465.10">
    <property type="match status" value="1"/>
</dbReference>
<dbReference type="SUPFAM" id="SSF56176">
    <property type="entry name" value="FAD-binding/transporter-associated domain-like"/>
    <property type="match status" value="1"/>
</dbReference>
<dbReference type="EC" id="1.1.2.4" evidence="7"/>
<dbReference type="FunFam" id="1.10.45.10:FF:000001">
    <property type="entry name" value="D-lactate dehydrogenase mitochondrial"/>
    <property type="match status" value="1"/>
</dbReference>